<keyword evidence="5" id="KW-1185">Reference proteome</keyword>
<dbReference type="RefSeq" id="WP_073184123.1">
    <property type="nucleotide sequence ID" value="NZ_FQXI01000005.1"/>
</dbReference>
<dbReference type="EMBL" id="FQXI01000005">
    <property type="protein sequence ID" value="SHH24756.1"/>
    <property type="molecule type" value="Genomic_DNA"/>
</dbReference>
<dbReference type="Pfam" id="PF00005">
    <property type="entry name" value="ABC_tran"/>
    <property type="match status" value="2"/>
</dbReference>
<dbReference type="STRING" id="1120995.SAMN02745245_00879"/>
<dbReference type="CDD" id="cd03221">
    <property type="entry name" value="ABCF_EF-3"/>
    <property type="match status" value="2"/>
</dbReference>
<feature type="domain" description="ABC transporter" evidence="3">
    <location>
        <begin position="4"/>
        <end position="213"/>
    </location>
</feature>
<dbReference type="InterPro" id="IPR027417">
    <property type="entry name" value="P-loop_NTPase"/>
</dbReference>
<protein>
    <submittedName>
        <fullName evidence="4">Lincosamide and streptogramin A transport system ATP-binding/permease protein</fullName>
    </submittedName>
</protein>
<keyword evidence="1" id="KW-0547">Nucleotide-binding</keyword>
<accession>A0A1M5RF90</accession>
<dbReference type="GO" id="GO:0016887">
    <property type="term" value="F:ATP hydrolysis activity"/>
    <property type="evidence" value="ECO:0007669"/>
    <property type="project" value="InterPro"/>
</dbReference>
<dbReference type="PANTHER" id="PTHR42855:SF2">
    <property type="entry name" value="DRUG RESISTANCE ABC TRANSPORTER,ATP-BINDING PROTEIN"/>
    <property type="match status" value="1"/>
</dbReference>
<dbReference type="Gene3D" id="3.40.50.300">
    <property type="entry name" value="P-loop containing nucleotide triphosphate hydrolases"/>
    <property type="match status" value="2"/>
</dbReference>
<evidence type="ECO:0000256" key="1">
    <source>
        <dbReference type="ARBA" id="ARBA00022741"/>
    </source>
</evidence>
<keyword evidence="2 4" id="KW-0067">ATP-binding</keyword>
<dbReference type="NCBIfam" id="NF000355">
    <property type="entry name" value="ribo_prot_ABC_F"/>
    <property type="match status" value="1"/>
</dbReference>
<dbReference type="InterPro" id="IPR003593">
    <property type="entry name" value="AAA+_ATPase"/>
</dbReference>
<dbReference type="InterPro" id="IPR003439">
    <property type="entry name" value="ABC_transporter-like_ATP-bd"/>
</dbReference>
<dbReference type="SUPFAM" id="SSF52540">
    <property type="entry name" value="P-loop containing nucleoside triphosphate hydrolases"/>
    <property type="match status" value="2"/>
</dbReference>
<reference evidence="4 5" key="1">
    <citation type="submission" date="2016-11" db="EMBL/GenBank/DDBJ databases">
        <authorList>
            <person name="Jaros S."/>
            <person name="Januszkiewicz K."/>
            <person name="Wedrychowicz H."/>
        </authorList>
    </citation>
    <scope>NUCLEOTIDE SEQUENCE [LARGE SCALE GENOMIC DNA]</scope>
    <source>
        <strain evidence="4 5">DSM 21120</strain>
    </source>
</reference>
<evidence type="ECO:0000313" key="4">
    <source>
        <dbReference type="EMBL" id="SHH24756.1"/>
    </source>
</evidence>
<proteinExistence type="predicted"/>
<name>A0A1M5RF90_9FIRM</name>
<dbReference type="GO" id="GO:0005524">
    <property type="term" value="F:ATP binding"/>
    <property type="evidence" value="ECO:0007669"/>
    <property type="project" value="UniProtKB-KW"/>
</dbReference>
<dbReference type="AlphaFoldDB" id="A0A1M5RF90"/>
<dbReference type="PROSITE" id="PS50893">
    <property type="entry name" value="ABC_TRANSPORTER_2"/>
    <property type="match status" value="2"/>
</dbReference>
<dbReference type="PROSITE" id="PS00211">
    <property type="entry name" value="ABC_TRANSPORTER_1"/>
    <property type="match status" value="1"/>
</dbReference>
<feature type="domain" description="ABC transporter" evidence="3">
    <location>
        <begin position="309"/>
        <end position="491"/>
    </location>
</feature>
<organism evidence="4 5">
    <name type="scientific">Anaerosphaera aminiphila DSM 21120</name>
    <dbReference type="NCBI Taxonomy" id="1120995"/>
    <lineage>
        <taxon>Bacteria</taxon>
        <taxon>Bacillati</taxon>
        <taxon>Bacillota</taxon>
        <taxon>Tissierellia</taxon>
        <taxon>Tissierellales</taxon>
        <taxon>Peptoniphilaceae</taxon>
        <taxon>Anaerosphaera</taxon>
    </lineage>
</organism>
<dbReference type="InterPro" id="IPR017871">
    <property type="entry name" value="ABC_transporter-like_CS"/>
</dbReference>
<dbReference type="InterPro" id="IPR051309">
    <property type="entry name" value="ABCF_ATPase"/>
</dbReference>
<sequence>MSLIQISNLTFSYDGSYDNIFENASFQIDSDWKLGFIGRNGRGKTTFFNLLLGKYEYSGQINSSVTFDYFPYEVKNKSELTLNILSEMSSQSEDWEFMRELSLLDIDVEVLYRPFETLSNGEQTKVLLAALFLKEGNFLLIDEPTNHLDALARKTVSNYLKTKKSFILVSHDREFLDESVDHILSINRENIEVQSGKFSTWWENKKRQDEYELKKNEGLKKDISRLKKSADRTSRWSDKVEKSKGVKVSGNKPDKGYVGHKSAKLMKRAKTLETRQNSALEEKIKLLKNIEQNDELKINPLKHHLNRLIEFSDVECFYGEHKVCGPISFIVENGDRVALNGSNGSGKTTILKMILGEQIKYTGQFNVASNLKISYVSQDTSGLKGNLQEYALMKDIDESLFKTILRKMDFERVQFEKNIEDFSSGQKKKVLIAASLCEEAHIYIWDEPLNYIDIFSRMQIEDLIEEFKPTMLFVEHDMFFREEIATKIINM</sequence>
<evidence type="ECO:0000313" key="5">
    <source>
        <dbReference type="Proteomes" id="UP000184032"/>
    </source>
</evidence>
<evidence type="ECO:0000256" key="2">
    <source>
        <dbReference type="ARBA" id="ARBA00022840"/>
    </source>
</evidence>
<dbReference type="OrthoDB" id="1624247at2"/>
<gene>
    <name evidence="4" type="ORF">SAMN02745245_00879</name>
</gene>
<evidence type="ECO:0000259" key="3">
    <source>
        <dbReference type="PROSITE" id="PS50893"/>
    </source>
</evidence>
<dbReference type="PANTHER" id="PTHR42855">
    <property type="entry name" value="ABC TRANSPORTER ATP-BINDING SUBUNIT"/>
    <property type="match status" value="1"/>
</dbReference>
<dbReference type="Proteomes" id="UP000184032">
    <property type="component" value="Unassembled WGS sequence"/>
</dbReference>
<dbReference type="NCBIfam" id="NF000167">
    <property type="entry name" value="ABCF_Lsa_all"/>
    <property type="match status" value="1"/>
</dbReference>
<dbReference type="SMART" id="SM00382">
    <property type="entry name" value="AAA"/>
    <property type="match status" value="2"/>
</dbReference>